<organism evidence="1">
    <name type="scientific">Triticum urartu</name>
    <name type="common">Red wild einkorn</name>
    <name type="synonym">Crithodium urartu</name>
    <dbReference type="NCBI Taxonomy" id="4572"/>
    <lineage>
        <taxon>Eukaryota</taxon>
        <taxon>Viridiplantae</taxon>
        <taxon>Streptophyta</taxon>
        <taxon>Embryophyta</taxon>
        <taxon>Tracheophyta</taxon>
        <taxon>Spermatophyta</taxon>
        <taxon>Magnoliopsida</taxon>
        <taxon>Liliopsida</taxon>
        <taxon>Poales</taxon>
        <taxon>Poaceae</taxon>
        <taxon>BOP clade</taxon>
        <taxon>Pooideae</taxon>
        <taxon>Triticodae</taxon>
        <taxon>Triticeae</taxon>
        <taxon>Triticinae</taxon>
        <taxon>Triticum</taxon>
    </lineage>
</organism>
<dbReference type="OMA" id="PMYFFDE"/>
<sequence>MAMDDVLLENGAGLSFVVVTPVYFFDEERDFLLVLILLTAGCVCSLAKGRDFELPAMVELGMLADLTGLVSTLPTPAEVTLLCAMLGNSPSLMVMLCTKC</sequence>
<name>M8A4V2_TRIUA</name>
<evidence type="ECO:0000313" key="1">
    <source>
        <dbReference type="EMBL" id="EMS55464.1"/>
    </source>
</evidence>
<dbReference type="EMBL" id="KD170583">
    <property type="protein sequence ID" value="EMS55464.1"/>
    <property type="molecule type" value="Genomic_DNA"/>
</dbReference>
<proteinExistence type="predicted"/>
<reference evidence="1" key="1">
    <citation type="journal article" date="2013" name="Nature">
        <title>Draft genome of the wheat A-genome progenitor Triticum urartu.</title>
        <authorList>
            <person name="Ling H.Q."/>
            <person name="Zhao S."/>
            <person name="Liu D."/>
            <person name="Wang J."/>
            <person name="Sun H."/>
            <person name="Zhang C."/>
            <person name="Fan H."/>
            <person name="Li D."/>
            <person name="Dong L."/>
            <person name="Tao Y."/>
            <person name="Gao C."/>
            <person name="Wu H."/>
            <person name="Li Y."/>
            <person name="Cui Y."/>
            <person name="Guo X."/>
            <person name="Zheng S."/>
            <person name="Wang B."/>
            <person name="Yu K."/>
            <person name="Liang Q."/>
            <person name="Yang W."/>
            <person name="Lou X."/>
            <person name="Chen J."/>
            <person name="Feng M."/>
            <person name="Jian J."/>
            <person name="Zhang X."/>
            <person name="Luo G."/>
            <person name="Jiang Y."/>
            <person name="Liu J."/>
            <person name="Wang Z."/>
            <person name="Sha Y."/>
            <person name="Zhang B."/>
            <person name="Wu H."/>
            <person name="Tang D."/>
            <person name="Shen Q."/>
            <person name="Xue P."/>
            <person name="Zou S."/>
            <person name="Wang X."/>
            <person name="Liu X."/>
            <person name="Wang F."/>
            <person name="Yang Y."/>
            <person name="An X."/>
            <person name="Dong Z."/>
            <person name="Zhang K."/>
            <person name="Zhang X."/>
            <person name="Luo M.C."/>
            <person name="Dvorak J."/>
            <person name="Tong Y."/>
            <person name="Wang J."/>
            <person name="Yang H."/>
            <person name="Li Z."/>
            <person name="Wang D."/>
            <person name="Zhang A."/>
            <person name="Wang J."/>
        </authorList>
    </citation>
    <scope>NUCLEOTIDE SEQUENCE</scope>
</reference>
<gene>
    <name evidence="1" type="ORF">TRIUR3_06915</name>
</gene>
<dbReference type="AlphaFoldDB" id="M8A4V2"/>
<protein>
    <submittedName>
        <fullName evidence="1">Uncharacterized protein</fullName>
    </submittedName>
</protein>
<accession>M8A4V2</accession>